<gene>
    <name evidence="1" type="ORF">IEQ34_006003</name>
</gene>
<evidence type="ECO:0000313" key="1">
    <source>
        <dbReference type="EMBL" id="KAH0465900.1"/>
    </source>
</evidence>
<accession>A0AAV7GVK9</accession>
<dbReference type="EMBL" id="JAGFBR010000006">
    <property type="protein sequence ID" value="KAH0465900.1"/>
    <property type="molecule type" value="Genomic_DNA"/>
</dbReference>
<comment type="caution">
    <text evidence="1">The sequence shown here is derived from an EMBL/GenBank/DDBJ whole genome shotgun (WGS) entry which is preliminary data.</text>
</comment>
<dbReference type="AlphaFoldDB" id="A0AAV7GVK9"/>
<proteinExistence type="predicted"/>
<protein>
    <submittedName>
        <fullName evidence="1">Uncharacterized protein</fullName>
    </submittedName>
</protein>
<organism evidence="1 2">
    <name type="scientific">Dendrobium chrysotoxum</name>
    <name type="common">Orchid</name>
    <dbReference type="NCBI Taxonomy" id="161865"/>
    <lineage>
        <taxon>Eukaryota</taxon>
        <taxon>Viridiplantae</taxon>
        <taxon>Streptophyta</taxon>
        <taxon>Embryophyta</taxon>
        <taxon>Tracheophyta</taxon>
        <taxon>Spermatophyta</taxon>
        <taxon>Magnoliopsida</taxon>
        <taxon>Liliopsida</taxon>
        <taxon>Asparagales</taxon>
        <taxon>Orchidaceae</taxon>
        <taxon>Epidendroideae</taxon>
        <taxon>Malaxideae</taxon>
        <taxon>Dendrobiinae</taxon>
        <taxon>Dendrobium</taxon>
    </lineage>
</organism>
<evidence type="ECO:0000313" key="2">
    <source>
        <dbReference type="Proteomes" id="UP000775213"/>
    </source>
</evidence>
<name>A0AAV7GVK9_DENCH</name>
<reference evidence="1 2" key="1">
    <citation type="journal article" date="2021" name="Hortic Res">
        <title>Chromosome-scale assembly of the Dendrobium chrysotoxum genome enhances the understanding of orchid evolution.</title>
        <authorList>
            <person name="Zhang Y."/>
            <person name="Zhang G.Q."/>
            <person name="Zhang D."/>
            <person name="Liu X.D."/>
            <person name="Xu X.Y."/>
            <person name="Sun W.H."/>
            <person name="Yu X."/>
            <person name="Zhu X."/>
            <person name="Wang Z.W."/>
            <person name="Zhao X."/>
            <person name="Zhong W.Y."/>
            <person name="Chen H."/>
            <person name="Yin W.L."/>
            <person name="Huang T."/>
            <person name="Niu S.C."/>
            <person name="Liu Z.J."/>
        </authorList>
    </citation>
    <scope>NUCLEOTIDE SEQUENCE [LARGE SCALE GENOMIC DNA]</scope>
    <source>
        <strain evidence="1">Lindl</strain>
    </source>
</reference>
<sequence length="62" mass="6363">MVANALIHGFKNFATCGCLVDGEVGLRCNTSGRAMSLAEDIGIIDKVTGCNTCTVGAVTMIV</sequence>
<keyword evidence="2" id="KW-1185">Reference proteome</keyword>
<dbReference type="Proteomes" id="UP000775213">
    <property type="component" value="Unassembled WGS sequence"/>
</dbReference>